<evidence type="ECO:0000256" key="1">
    <source>
        <dbReference type="SAM" id="MobiDB-lite"/>
    </source>
</evidence>
<dbReference type="Proteomes" id="UP001164929">
    <property type="component" value="Chromosome 2"/>
</dbReference>
<sequence>MEEKKTKPLAPTGDPSHNMPTSPAVMLLVDLPQGPLRGIF</sequence>
<gene>
    <name evidence="2" type="ORF">NC653_005701</name>
</gene>
<comment type="caution">
    <text evidence="2">The sequence shown here is derived from an EMBL/GenBank/DDBJ whole genome shotgun (WGS) entry which is preliminary data.</text>
</comment>
<evidence type="ECO:0000313" key="3">
    <source>
        <dbReference type="Proteomes" id="UP001164929"/>
    </source>
</evidence>
<protein>
    <submittedName>
        <fullName evidence="2">Uncharacterized protein</fullName>
    </submittedName>
</protein>
<dbReference type="AlphaFoldDB" id="A0AAD6RCI6"/>
<dbReference type="EMBL" id="JAQIZT010000002">
    <property type="protein sequence ID" value="KAJ7006433.1"/>
    <property type="molecule type" value="Genomic_DNA"/>
</dbReference>
<keyword evidence="3" id="KW-1185">Reference proteome</keyword>
<reference evidence="2" key="1">
    <citation type="journal article" date="2023" name="Mol. Ecol. Resour.">
        <title>Chromosome-level genome assembly of a triploid poplar Populus alba 'Berolinensis'.</title>
        <authorList>
            <person name="Chen S."/>
            <person name="Yu Y."/>
            <person name="Wang X."/>
            <person name="Wang S."/>
            <person name="Zhang T."/>
            <person name="Zhou Y."/>
            <person name="He R."/>
            <person name="Meng N."/>
            <person name="Wang Y."/>
            <person name="Liu W."/>
            <person name="Liu Z."/>
            <person name="Liu J."/>
            <person name="Guo Q."/>
            <person name="Huang H."/>
            <person name="Sederoff R.R."/>
            <person name="Wang G."/>
            <person name="Qu G."/>
            <person name="Chen S."/>
        </authorList>
    </citation>
    <scope>NUCLEOTIDE SEQUENCE</scope>
    <source>
        <strain evidence="2">SC-2020</strain>
    </source>
</reference>
<evidence type="ECO:0000313" key="2">
    <source>
        <dbReference type="EMBL" id="KAJ7006433.1"/>
    </source>
</evidence>
<name>A0AAD6RCI6_9ROSI</name>
<proteinExistence type="predicted"/>
<feature type="region of interest" description="Disordered" evidence="1">
    <location>
        <begin position="1"/>
        <end position="22"/>
    </location>
</feature>
<organism evidence="2 3">
    <name type="scientific">Populus alba x Populus x berolinensis</name>
    <dbReference type="NCBI Taxonomy" id="444605"/>
    <lineage>
        <taxon>Eukaryota</taxon>
        <taxon>Viridiplantae</taxon>
        <taxon>Streptophyta</taxon>
        <taxon>Embryophyta</taxon>
        <taxon>Tracheophyta</taxon>
        <taxon>Spermatophyta</taxon>
        <taxon>Magnoliopsida</taxon>
        <taxon>eudicotyledons</taxon>
        <taxon>Gunneridae</taxon>
        <taxon>Pentapetalae</taxon>
        <taxon>rosids</taxon>
        <taxon>fabids</taxon>
        <taxon>Malpighiales</taxon>
        <taxon>Salicaceae</taxon>
        <taxon>Saliceae</taxon>
        <taxon>Populus</taxon>
    </lineage>
</organism>
<accession>A0AAD6RCI6</accession>